<accession>A0A6A6PD15</accession>
<protein>
    <submittedName>
        <fullName evidence="3">Uncharacterized protein</fullName>
    </submittedName>
</protein>
<dbReference type="EMBL" id="MU001670">
    <property type="protein sequence ID" value="KAF2461846.1"/>
    <property type="molecule type" value="Genomic_DNA"/>
</dbReference>
<reference evidence="3" key="1">
    <citation type="journal article" date="2020" name="Stud. Mycol.">
        <title>101 Dothideomycetes genomes: a test case for predicting lifestyles and emergence of pathogens.</title>
        <authorList>
            <person name="Haridas S."/>
            <person name="Albert R."/>
            <person name="Binder M."/>
            <person name="Bloem J."/>
            <person name="Labutti K."/>
            <person name="Salamov A."/>
            <person name="Andreopoulos B."/>
            <person name="Baker S."/>
            <person name="Barry K."/>
            <person name="Bills G."/>
            <person name="Bluhm B."/>
            <person name="Cannon C."/>
            <person name="Castanera R."/>
            <person name="Culley D."/>
            <person name="Daum C."/>
            <person name="Ezra D."/>
            <person name="Gonzalez J."/>
            <person name="Henrissat B."/>
            <person name="Kuo A."/>
            <person name="Liang C."/>
            <person name="Lipzen A."/>
            <person name="Lutzoni F."/>
            <person name="Magnuson J."/>
            <person name="Mondo S."/>
            <person name="Nolan M."/>
            <person name="Ohm R."/>
            <person name="Pangilinan J."/>
            <person name="Park H.-J."/>
            <person name="Ramirez L."/>
            <person name="Alfaro M."/>
            <person name="Sun H."/>
            <person name="Tritt A."/>
            <person name="Yoshinaga Y."/>
            <person name="Zwiers L.-H."/>
            <person name="Turgeon B."/>
            <person name="Goodwin S."/>
            <person name="Spatafora J."/>
            <person name="Crous P."/>
            <person name="Grigoriev I."/>
        </authorList>
    </citation>
    <scope>NUCLEOTIDE SEQUENCE</scope>
    <source>
        <strain evidence="3">ATCC 16933</strain>
    </source>
</reference>
<dbReference type="SUPFAM" id="SSF51735">
    <property type="entry name" value="NAD(P)-binding Rossmann-fold domains"/>
    <property type="match status" value="1"/>
</dbReference>
<evidence type="ECO:0000313" key="3">
    <source>
        <dbReference type="EMBL" id="KAF2461846.1"/>
    </source>
</evidence>
<dbReference type="PRINTS" id="PR00081">
    <property type="entry name" value="GDHRDH"/>
</dbReference>
<evidence type="ECO:0000313" key="4">
    <source>
        <dbReference type="Proteomes" id="UP000799766"/>
    </source>
</evidence>
<dbReference type="Proteomes" id="UP000799766">
    <property type="component" value="Unassembled WGS sequence"/>
</dbReference>
<evidence type="ECO:0000256" key="2">
    <source>
        <dbReference type="ARBA" id="ARBA00023002"/>
    </source>
</evidence>
<dbReference type="Gene3D" id="3.40.50.720">
    <property type="entry name" value="NAD(P)-binding Rossmann-like Domain"/>
    <property type="match status" value="1"/>
</dbReference>
<keyword evidence="4" id="KW-1185">Reference proteome</keyword>
<organism evidence="3 4">
    <name type="scientific">Lineolata rhizophorae</name>
    <dbReference type="NCBI Taxonomy" id="578093"/>
    <lineage>
        <taxon>Eukaryota</taxon>
        <taxon>Fungi</taxon>
        <taxon>Dikarya</taxon>
        <taxon>Ascomycota</taxon>
        <taxon>Pezizomycotina</taxon>
        <taxon>Dothideomycetes</taxon>
        <taxon>Dothideomycetes incertae sedis</taxon>
        <taxon>Lineolatales</taxon>
        <taxon>Lineolataceae</taxon>
        <taxon>Lineolata</taxon>
    </lineage>
</organism>
<dbReference type="PANTHER" id="PTHR43180:SF63">
    <property type="entry name" value="DEHYDROGENASE_REDUCTASE FAMILY PROTEIN, PUTATIVE (AFU_ORTHOLOGUE AFUA_6G03520)-RELATED"/>
    <property type="match status" value="1"/>
</dbReference>
<evidence type="ECO:0000256" key="1">
    <source>
        <dbReference type="ARBA" id="ARBA00006484"/>
    </source>
</evidence>
<dbReference type="OrthoDB" id="417891at2759"/>
<dbReference type="Pfam" id="PF00106">
    <property type="entry name" value="adh_short"/>
    <property type="match status" value="1"/>
</dbReference>
<proteinExistence type="inferred from homology"/>
<dbReference type="AlphaFoldDB" id="A0A6A6PD15"/>
<dbReference type="InterPro" id="IPR036291">
    <property type="entry name" value="NAD(P)-bd_dom_sf"/>
</dbReference>
<dbReference type="PANTHER" id="PTHR43180">
    <property type="entry name" value="3-OXOACYL-(ACYL-CARRIER-PROTEIN) REDUCTASE (AFU_ORTHOLOGUE AFUA_6G11210)"/>
    <property type="match status" value="1"/>
</dbReference>
<dbReference type="GO" id="GO:0016491">
    <property type="term" value="F:oxidoreductase activity"/>
    <property type="evidence" value="ECO:0007669"/>
    <property type="project" value="UniProtKB-KW"/>
</dbReference>
<gene>
    <name evidence="3" type="ORF">BDY21DRAFT_277648</name>
</gene>
<sequence>MDASKGPRSEGASTPRRTVIVTGSANGIGAQTVRYFHGEGSNVVVADLQSARAEADKLIESLGCSGRAMFVPVDVAKWESVKHLFKAAVAEFGRVDAVIANAGVMETQEYFDLETDDTGDLKEPSESYRVIDVNLKGTMNTVRLAMHHMRSNAPDSIKGGTCGSIVLVASTSGYFGGTGVVSYVASKHGIVGLLRASQIAAKRFNVRVNAVAPFVTPTQITGNYFAKWQEKGLPTNTVEDVASAIAATAVDVEGSGQCYMVVGGQRQELEARRAQLFDEWLGAPTTKLMGDAGKFFDELGGYPLPGRGRFSS</sequence>
<name>A0A6A6PD15_9PEZI</name>
<keyword evidence="2" id="KW-0560">Oxidoreductase</keyword>
<comment type="similarity">
    <text evidence="1">Belongs to the short-chain dehydrogenases/reductases (SDR) family.</text>
</comment>
<dbReference type="InterPro" id="IPR002347">
    <property type="entry name" value="SDR_fam"/>
</dbReference>